<keyword evidence="3" id="KW-1185">Reference proteome</keyword>
<feature type="chain" id="PRO_5047243523" evidence="1">
    <location>
        <begin position="22"/>
        <end position="119"/>
    </location>
</feature>
<reference evidence="2" key="2">
    <citation type="submission" date="2021-08" db="EMBL/GenBank/DDBJ databases">
        <authorList>
            <person name="Tani A."/>
            <person name="Ola A."/>
            <person name="Ogura Y."/>
            <person name="Katsura K."/>
            <person name="Hayashi T."/>
        </authorList>
    </citation>
    <scope>NUCLEOTIDE SEQUENCE</scope>
    <source>
        <strain evidence="2">DSM 19015</strain>
    </source>
</reference>
<evidence type="ECO:0000313" key="3">
    <source>
        <dbReference type="Proteomes" id="UP001055125"/>
    </source>
</evidence>
<accession>A0ABQ4S440</accession>
<proteinExistence type="predicted"/>
<feature type="signal peptide" evidence="1">
    <location>
        <begin position="1"/>
        <end position="21"/>
    </location>
</feature>
<dbReference type="RefSeq" id="WP_238246444.1">
    <property type="nucleotide sequence ID" value="NZ_BPQP01000089.1"/>
</dbReference>
<reference evidence="2" key="1">
    <citation type="journal article" date="2021" name="Front. Microbiol.">
        <title>Comprehensive Comparative Genomics and Phenotyping of Methylobacterium Species.</title>
        <authorList>
            <person name="Alessa O."/>
            <person name="Ogura Y."/>
            <person name="Fujitani Y."/>
            <person name="Takami H."/>
            <person name="Hayashi T."/>
            <person name="Sahin N."/>
            <person name="Tani A."/>
        </authorList>
    </citation>
    <scope>NUCLEOTIDE SEQUENCE</scope>
    <source>
        <strain evidence="2">DSM 19015</strain>
    </source>
</reference>
<organism evidence="2 3">
    <name type="scientific">Methylobacterium iners</name>
    <dbReference type="NCBI Taxonomy" id="418707"/>
    <lineage>
        <taxon>Bacteria</taxon>
        <taxon>Pseudomonadati</taxon>
        <taxon>Pseudomonadota</taxon>
        <taxon>Alphaproteobacteria</taxon>
        <taxon>Hyphomicrobiales</taxon>
        <taxon>Methylobacteriaceae</taxon>
        <taxon>Methylobacterium</taxon>
    </lineage>
</organism>
<protein>
    <submittedName>
        <fullName evidence="2">Uncharacterized protein</fullName>
    </submittedName>
</protein>
<gene>
    <name evidence="2" type="ORF">OCOJLMKI_4605</name>
</gene>
<evidence type="ECO:0000313" key="2">
    <source>
        <dbReference type="EMBL" id="GJD97375.1"/>
    </source>
</evidence>
<name>A0ABQ4S440_9HYPH</name>
<comment type="caution">
    <text evidence="2">The sequence shown here is derived from an EMBL/GenBank/DDBJ whole genome shotgun (WGS) entry which is preliminary data.</text>
</comment>
<evidence type="ECO:0000256" key="1">
    <source>
        <dbReference type="SAM" id="SignalP"/>
    </source>
</evidence>
<dbReference type="EMBL" id="BPQP01000089">
    <property type="protein sequence ID" value="GJD97375.1"/>
    <property type="molecule type" value="Genomic_DNA"/>
</dbReference>
<dbReference type="Proteomes" id="UP001055125">
    <property type="component" value="Unassembled WGS sequence"/>
</dbReference>
<sequence length="119" mass="12866">MIRTLAKGALAAALLALPAAAAELENDYPTETRADYIFGCMAANGQSREALSRCSCSLDALASILPYDKYEQANTILSMRQGIGQRATNFKGTKVFDDKVADLRRAQAEAEIRCYRGGV</sequence>
<keyword evidence="1" id="KW-0732">Signal</keyword>